<organism evidence="2">
    <name type="scientific">Anguilla anguilla</name>
    <name type="common">European freshwater eel</name>
    <name type="synonym">Muraena anguilla</name>
    <dbReference type="NCBI Taxonomy" id="7936"/>
    <lineage>
        <taxon>Eukaryota</taxon>
        <taxon>Metazoa</taxon>
        <taxon>Chordata</taxon>
        <taxon>Craniata</taxon>
        <taxon>Vertebrata</taxon>
        <taxon>Euteleostomi</taxon>
        <taxon>Actinopterygii</taxon>
        <taxon>Neopterygii</taxon>
        <taxon>Teleostei</taxon>
        <taxon>Anguilliformes</taxon>
        <taxon>Anguillidae</taxon>
        <taxon>Anguilla</taxon>
    </lineage>
</organism>
<proteinExistence type="predicted"/>
<evidence type="ECO:0000313" key="2">
    <source>
        <dbReference type="EMBL" id="JAH56358.1"/>
    </source>
</evidence>
<reference evidence="2" key="1">
    <citation type="submission" date="2014-11" db="EMBL/GenBank/DDBJ databases">
        <authorList>
            <person name="Amaro Gonzalez C."/>
        </authorList>
    </citation>
    <scope>NUCLEOTIDE SEQUENCE</scope>
</reference>
<feature type="region of interest" description="Disordered" evidence="1">
    <location>
        <begin position="1"/>
        <end position="21"/>
    </location>
</feature>
<name>A0A0E9TUG8_ANGAN</name>
<dbReference type="EMBL" id="GBXM01053630">
    <property type="protein sequence ID" value="JAH54947.1"/>
    <property type="molecule type" value="Transcribed_RNA"/>
</dbReference>
<reference evidence="2" key="2">
    <citation type="journal article" date="2015" name="Fish Shellfish Immunol.">
        <title>Early steps in the European eel (Anguilla anguilla)-Vibrio vulnificus interaction in the gills: Role of the RtxA13 toxin.</title>
        <authorList>
            <person name="Callol A."/>
            <person name="Pajuelo D."/>
            <person name="Ebbesson L."/>
            <person name="Teles M."/>
            <person name="MacKenzie S."/>
            <person name="Amaro C."/>
        </authorList>
    </citation>
    <scope>NUCLEOTIDE SEQUENCE</scope>
</reference>
<dbReference type="AlphaFoldDB" id="A0A0E9TUG8"/>
<protein>
    <submittedName>
        <fullName evidence="2">Uncharacterized protein</fullName>
    </submittedName>
</protein>
<dbReference type="EMBL" id="GBXM01052219">
    <property type="protein sequence ID" value="JAH56358.1"/>
    <property type="molecule type" value="Transcribed_RNA"/>
</dbReference>
<sequence>MYGLWQSHHDFKEAREKGLFD</sequence>
<accession>A0A0E9TUG8</accession>
<feature type="compositionally biased region" description="Basic and acidic residues" evidence="1">
    <location>
        <begin position="7"/>
        <end position="21"/>
    </location>
</feature>
<evidence type="ECO:0000256" key="1">
    <source>
        <dbReference type="SAM" id="MobiDB-lite"/>
    </source>
</evidence>